<organism evidence="5 6">
    <name type="scientific">Saccoglossus kowalevskii</name>
    <name type="common">Acorn worm</name>
    <dbReference type="NCBI Taxonomy" id="10224"/>
    <lineage>
        <taxon>Eukaryota</taxon>
        <taxon>Metazoa</taxon>
        <taxon>Hemichordata</taxon>
        <taxon>Enteropneusta</taxon>
        <taxon>Harrimaniidae</taxon>
        <taxon>Saccoglossus</taxon>
    </lineage>
</organism>
<feature type="repeat" description="WD" evidence="3">
    <location>
        <begin position="331"/>
        <end position="370"/>
    </location>
</feature>
<dbReference type="InterPro" id="IPR020472">
    <property type="entry name" value="WD40_PAC1"/>
</dbReference>
<dbReference type="PANTHER" id="PTHR44489">
    <property type="match status" value="1"/>
</dbReference>
<feature type="repeat" description="WD" evidence="3">
    <location>
        <begin position="211"/>
        <end position="250"/>
    </location>
</feature>
<gene>
    <name evidence="6" type="primary">LOC100375604</name>
</gene>
<feature type="repeat" description="WD" evidence="3">
    <location>
        <begin position="291"/>
        <end position="330"/>
    </location>
</feature>
<dbReference type="InterPro" id="IPR019775">
    <property type="entry name" value="WD40_repeat_CS"/>
</dbReference>
<evidence type="ECO:0000256" key="3">
    <source>
        <dbReference type="PROSITE-ProRule" id="PRU00221"/>
    </source>
</evidence>
<reference evidence="6" key="1">
    <citation type="submission" date="2025-08" db="UniProtKB">
        <authorList>
            <consortium name="RefSeq"/>
        </authorList>
    </citation>
    <scope>IDENTIFICATION</scope>
    <source>
        <tissue evidence="6">Testes</tissue>
    </source>
</reference>
<feature type="repeat" description="WD" evidence="3">
    <location>
        <begin position="171"/>
        <end position="210"/>
    </location>
</feature>
<dbReference type="SMART" id="SM00320">
    <property type="entry name" value="WD40"/>
    <property type="match status" value="7"/>
</dbReference>
<dbReference type="PROSITE" id="PS00678">
    <property type="entry name" value="WD_REPEATS_1"/>
    <property type="match status" value="3"/>
</dbReference>
<dbReference type="PROSITE" id="PS50082">
    <property type="entry name" value="WD_REPEATS_2"/>
    <property type="match status" value="6"/>
</dbReference>
<dbReference type="InterPro" id="IPR015943">
    <property type="entry name" value="WD40/YVTN_repeat-like_dom_sf"/>
</dbReference>
<evidence type="ECO:0000313" key="5">
    <source>
        <dbReference type="Proteomes" id="UP000694865"/>
    </source>
</evidence>
<dbReference type="SUPFAM" id="SSF50978">
    <property type="entry name" value="WD40 repeat-like"/>
    <property type="match status" value="1"/>
</dbReference>
<dbReference type="InterPro" id="IPR044715">
    <property type="entry name" value="WDR86-like"/>
</dbReference>
<evidence type="ECO:0000256" key="2">
    <source>
        <dbReference type="ARBA" id="ARBA00022737"/>
    </source>
</evidence>
<feature type="domain" description="F-box" evidence="4">
    <location>
        <begin position="53"/>
        <end position="99"/>
    </location>
</feature>
<sequence length="484" mass="54849">MPKSFEDKSKTVLTTFESCNRDQQNEILIRLLLKCQPLQLRFLYAELKPLLAVDFVAYLPRELTERIFYYLSPSDLCKIACCNKLWRERSNHDPIWQNLCISKGWSSYGSDLMIERPFSPNAGTTATSPRYIAPDTPSNLTPVCKWKDVYMRAHHLDNNWITGKYTVIPVLKGHKEQVTALDSNHKVIVSGSADGTVRVWDIFTYQCLHIFQDHTDSVTCLQIKDNIVVSGCADSILRVYDVKTGRLLDTLMGHNRGVDSVCFDGKTIVSASSDKTIRVWLYHSGKCVHILRGHQDDIEFLTMYKNMAVSTSWDSTLKLWHLRRGICVHTLQGHSEVVYCCQFDDNIIVSGGGDGLIKIWDTESGYCRQTLAGHTGEVYCLQYNSEVIASGSSDSTVRLWNLQGICLNVMREHIGVVRCLCIWGPRIITGGDRKKIVVWDAKTGRKLNVAHRNPSLLHKLWVNDTRLITASPESPGSITVLSYW</sequence>
<dbReference type="PROSITE" id="PS50294">
    <property type="entry name" value="WD_REPEATS_REGION"/>
    <property type="match status" value="4"/>
</dbReference>
<keyword evidence="2" id="KW-0677">Repeat</keyword>
<accession>A0ABM0LU18</accession>
<dbReference type="SMART" id="SM00256">
    <property type="entry name" value="FBOX"/>
    <property type="match status" value="1"/>
</dbReference>
<dbReference type="Pfam" id="PF00400">
    <property type="entry name" value="WD40"/>
    <property type="match status" value="6"/>
</dbReference>
<feature type="repeat" description="WD" evidence="3">
    <location>
        <begin position="251"/>
        <end position="290"/>
    </location>
</feature>
<dbReference type="InterPro" id="IPR036322">
    <property type="entry name" value="WD40_repeat_dom_sf"/>
</dbReference>
<evidence type="ECO:0000313" key="6">
    <source>
        <dbReference type="RefSeq" id="XP_006811259.1"/>
    </source>
</evidence>
<dbReference type="SUPFAM" id="SSF63829">
    <property type="entry name" value="Calcium-dependent phosphotriesterase"/>
    <property type="match status" value="1"/>
</dbReference>
<evidence type="ECO:0000259" key="4">
    <source>
        <dbReference type="PROSITE" id="PS50181"/>
    </source>
</evidence>
<dbReference type="GeneID" id="100375604"/>
<name>A0ABM0LU18_SACKO</name>
<dbReference type="CDD" id="cd00200">
    <property type="entry name" value="WD40"/>
    <property type="match status" value="1"/>
</dbReference>
<keyword evidence="5" id="KW-1185">Reference proteome</keyword>
<dbReference type="PANTHER" id="PTHR44489:SF11">
    <property type="entry name" value="WD REPEAT DOMAIN 86"/>
    <property type="match status" value="1"/>
</dbReference>
<dbReference type="RefSeq" id="XP_006811259.1">
    <property type="nucleotide sequence ID" value="XM_006811196.1"/>
</dbReference>
<dbReference type="InterPro" id="IPR001680">
    <property type="entry name" value="WD40_rpt"/>
</dbReference>
<evidence type="ECO:0000256" key="1">
    <source>
        <dbReference type="ARBA" id="ARBA00022574"/>
    </source>
</evidence>
<dbReference type="Gene3D" id="1.20.1280.50">
    <property type="match status" value="1"/>
</dbReference>
<feature type="repeat" description="WD" evidence="3">
    <location>
        <begin position="371"/>
        <end position="403"/>
    </location>
</feature>
<dbReference type="SUPFAM" id="SSF81383">
    <property type="entry name" value="F-box domain"/>
    <property type="match status" value="1"/>
</dbReference>
<dbReference type="PROSITE" id="PS50181">
    <property type="entry name" value="FBOX"/>
    <property type="match status" value="1"/>
</dbReference>
<dbReference type="InterPro" id="IPR001810">
    <property type="entry name" value="F-box_dom"/>
</dbReference>
<dbReference type="InterPro" id="IPR036047">
    <property type="entry name" value="F-box-like_dom_sf"/>
</dbReference>
<keyword evidence="1 3" id="KW-0853">WD repeat</keyword>
<proteinExistence type="predicted"/>
<dbReference type="Pfam" id="PF12937">
    <property type="entry name" value="F-box-like"/>
    <property type="match status" value="1"/>
</dbReference>
<dbReference type="Gene3D" id="2.130.10.10">
    <property type="entry name" value="YVTN repeat-like/Quinoprotein amine dehydrogenase"/>
    <property type="match status" value="3"/>
</dbReference>
<dbReference type="PRINTS" id="PR00320">
    <property type="entry name" value="GPROTEINBRPT"/>
</dbReference>
<protein>
    <submittedName>
        <fullName evidence="6">F-box/WD repeat-containing protein 7-like</fullName>
    </submittedName>
</protein>
<dbReference type="Proteomes" id="UP000694865">
    <property type="component" value="Unplaced"/>
</dbReference>